<keyword evidence="1" id="KW-0479">Metal-binding</keyword>
<reference evidence="5 6" key="1">
    <citation type="submission" date="2024-05" db="EMBL/GenBank/DDBJ databases">
        <title>Culex pipiens pipiens assembly and annotation.</title>
        <authorList>
            <person name="Alout H."/>
            <person name="Durand T."/>
        </authorList>
    </citation>
    <scope>NUCLEOTIDE SEQUENCE [LARGE SCALE GENOMIC DNA]</scope>
    <source>
        <strain evidence="5">HA-2024</strain>
        <tissue evidence="5">Whole body</tissue>
    </source>
</reference>
<feature type="domain" description="FLYWCH-type" evidence="4">
    <location>
        <begin position="101"/>
        <end position="159"/>
    </location>
</feature>
<dbReference type="AlphaFoldDB" id="A0ABD1DSZ1"/>
<gene>
    <name evidence="5" type="ORF">pipiens_005966</name>
</gene>
<evidence type="ECO:0000259" key="4">
    <source>
        <dbReference type="Pfam" id="PF04500"/>
    </source>
</evidence>
<feature type="domain" description="FLYWCH-type" evidence="4">
    <location>
        <begin position="198"/>
        <end position="260"/>
    </location>
</feature>
<organism evidence="5 6">
    <name type="scientific">Culex pipiens pipiens</name>
    <name type="common">Northern house mosquito</name>
    <dbReference type="NCBI Taxonomy" id="38569"/>
    <lineage>
        <taxon>Eukaryota</taxon>
        <taxon>Metazoa</taxon>
        <taxon>Ecdysozoa</taxon>
        <taxon>Arthropoda</taxon>
        <taxon>Hexapoda</taxon>
        <taxon>Insecta</taxon>
        <taxon>Pterygota</taxon>
        <taxon>Neoptera</taxon>
        <taxon>Endopterygota</taxon>
        <taxon>Diptera</taxon>
        <taxon>Nematocera</taxon>
        <taxon>Culicoidea</taxon>
        <taxon>Culicidae</taxon>
        <taxon>Culicinae</taxon>
        <taxon>Culicini</taxon>
        <taxon>Culex</taxon>
        <taxon>Culex</taxon>
    </lineage>
</organism>
<accession>A0ABD1DSZ1</accession>
<evidence type="ECO:0000256" key="3">
    <source>
        <dbReference type="ARBA" id="ARBA00022833"/>
    </source>
</evidence>
<protein>
    <recommendedName>
        <fullName evidence="4">FLYWCH-type domain-containing protein</fullName>
    </recommendedName>
</protein>
<dbReference type="EMBL" id="JBEHCU010002596">
    <property type="protein sequence ID" value="KAL1402706.1"/>
    <property type="molecule type" value="Genomic_DNA"/>
</dbReference>
<feature type="domain" description="FLYWCH-type" evidence="4">
    <location>
        <begin position="459"/>
        <end position="519"/>
    </location>
</feature>
<sequence length="546" mass="63263">MIDGHCYSRQRVRDRTIRWRCVQFKPLNCMARATTERQNGGKLISISGQHNHDLIRERRKNGELKELLAIRQAERGQRPVGDQPEEQFYVQNLREVHAVLSNRGKVQLMIDGFPFSREKVRPKTIRWICNQAWILNCKVRATSERTNGEIISVRGTHNHVVVNNRRQRGECKVIKEHARLYGPEQSEPRRKGGQGVSYITSQRGTTQLKINGHTFTRSQVRSRIIIWVCTQRRAHGCKARATTCRFSQGRLVSMREDHSHGIITWRNVHANEITYVLTKRGKMQLCVNGYLYTRDKKRGDSQFWACNQSKVLNCAARATTYQRGSQGQKLTFRGCHNHPVIAERRKAGVRARLVNMCKRERGDYEVQFVRTNRGQLQLCVDGYLFNKNKLTEESQFWACNQSRVTYCPVRATTSRVEQPGPVRIALRGTHNHLVLTERRPWGERVRLTNANKNSLQISYVVTSRGTTQLSVDGFLFTRVKARANATFWSCNQFRVLNCTARATTYHVGRQISLRGFHNHKIITGRRKAGVRAKMMEICLKERNRKQ</sequence>
<dbReference type="InterPro" id="IPR040312">
    <property type="entry name" value="FWCH1/FWCH2"/>
</dbReference>
<evidence type="ECO:0000256" key="2">
    <source>
        <dbReference type="ARBA" id="ARBA00022771"/>
    </source>
</evidence>
<name>A0ABD1DSZ1_CULPP</name>
<evidence type="ECO:0000313" key="5">
    <source>
        <dbReference type="EMBL" id="KAL1402706.1"/>
    </source>
</evidence>
<proteinExistence type="predicted"/>
<keyword evidence="2" id="KW-0863">Zinc-finger</keyword>
<feature type="domain" description="FLYWCH-type" evidence="4">
    <location>
        <begin position="275"/>
        <end position="338"/>
    </location>
</feature>
<comment type="caution">
    <text evidence="5">The sequence shown here is derived from an EMBL/GenBank/DDBJ whole genome shotgun (WGS) entry which is preliminary data.</text>
</comment>
<feature type="domain" description="FLYWCH-type" evidence="4">
    <location>
        <begin position="368"/>
        <end position="432"/>
    </location>
</feature>
<dbReference type="GO" id="GO:0008270">
    <property type="term" value="F:zinc ion binding"/>
    <property type="evidence" value="ECO:0007669"/>
    <property type="project" value="UniProtKB-KW"/>
</dbReference>
<evidence type="ECO:0000256" key="1">
    <source>
        <dbReference type="ARBA" id="ARBA00022723"/>
    </source>
</evidence>
<keyword evidence="6" id="KW-1185">Reference proteome</keyword>
<dbReference type="Pfam" id="PF04500">
    <property type="entry name" value="FLYWCH"/>
    <property type="match status" value="6"/>
</dbReference>
<dbReference type="Gene3D" id="2.20.25.240">
    <property type="match status" value="6"/>
</dbReference>
<dbReference type="PANTHER" id="PTHR31665:SF0">
    <property type="entry name" value="FLYWCH FAMILY MEMBER 2"/>
    <property type="match status" value="1"/>
</dbReference>
<feature type="domain" description="FLYWCH-type" evidence="4">
    <location>
        <begin position="1"/>
        <end position="52"/>
    </location>
</feature>
<dbReference type="InterPro" id="IPR007588">
    <property type="entry name" value="Znf_FLYWCH"/>
</dbReference>
<keyword evidence="3" id="KW-0862">Zinc</keyword>
<dbReference type="PANTHER" id="PTHR31665">
    <property type="entry name" value="FLYWCH FAMILY MEMBER 2-RELATED"/>
    <property type="match status" value="1"/>
</dbReference>
<dbReference type="Proteomes" id="UP001562425">
    <property type="component" value="Unassembled WGS sequence"/>
</dbReference>
<evidence type="ECO:0000313" key="6">
    <source>
        <dbReference type="Proteomes" id="UP001562425"/>
    </source>
</evidence>